<dbReference type="CDD" id="cd02440">
    <property type="entry name" value="AdoMet_MTases"/>
    <property type="match status" value="1"/>
</dbReference>
<protein>
    <submittedName>
        <fullName evidence="2">Methyltransferase domain-containing protein</fullName>
    </submittedName>
</protein>
<reference evidence="2" key="1">
    <citation type="submission" date="2012-12" db="EMBL/GenBank/DDBJ databases">
        <authorList>
            <person name="Pethick F.E."/>
            <person name="MacFadyen A.C."/>
            <person name="Tang Z."/>
            <person name="Sangal V."/>
            <person name="Tze-Tze L."/>
            <person name="Chu J."/>
            <person name="Guo M."/>
            <person name="Kirby R."/>
            <person name="Hoskisson P.A."/>
            <person name="Herron P.R."/>
            <person name="Hunter I.S."/>
        </authorList>
    </citation>
    <scope>NUCLEOTIDE SEQUENCE</scope>
    <source>
        <strain evidence="2">ATCC 10970</strain>
    </source>
</reference>
<dbReference type="SUPFAM" id="SSF53335">
    <property type="entry name" value="S-adenosyl-L-methionine-dependent methyltransferases"/>
    <property type="match status" value="1"/>
</dbReference>
<dbReference type="InterPro" id="IPR041698">
    <property type="entry name" value="Methyltransf_25"/>
</dbReference>
<reference evidence="2" key="3">
    <citation type="journal article" date="2021" name="bioRxiv">
        <title>Bilateral symmetry of linear streptomycete chromosomes.</title>
        <authorList>
            <person name="Algora-Gallardo L."/>
            <person name="Schniete J.K."/>
            <person name="Mark D.R."/>
            <person name="Hunter I.S."/>
            <person name="Herron P.R."/>
        </authorList>
    </citation>
    <scope>NUCLEOTIDE SEQUENCE</scope>
    <source>
        <strain evidence="2">ATCC 10970</strain>
    </source>
</reference>
<name>A0A8A1UTW9_STRR1</name>
<dbReference type="InterPro" id="IPR029063">
    <property type="entry name" value="SAM-dependent_MTases_sf"/>
</dbReference>
<feature type="domain" description="Methyltransferase" evidence="1">
    <location>
        <begin position="63"/>
        <end position="165"/>
    </location>
</feature>
<evidence type="ECO:0000313" key="3">
    <source>
        <dbReference type="Proteomes" id="UP000011074"/>
    </source>
</evidence>
<dbReference type="GeneID" id="66855495"/>
<keyword evidence="2" id="KW-0489">Methyltransferase</keyword>
<reference evidence="2" key="2">
    <citation type="submission" date="2020-01" db="EMBL/GenBank/DDBJ databases">
        <authorList>
            <person name="Algora L."/>
            <person name="Schniete J.K."/>
            <person name="MacFadyen A."/>
            <person name="Hoskisson P.A."/>
            <person name="Hunter I.S."/>
            <person name="Herron P.R."/>
        </authorList>
    </citation>
    <scope>NUCLEOTIDE SEQUENCE</scope>
    <source>
        <strain evidence="2">ATCC 10970</strain>
    </source>
</reference>
<dbReference type="Gene3D" id="3.40.50.150">
    <property type="entry name" value="Vaccinia Virus protein VP39"/>
    <property type="match status" value="1"/>
</dbReference>
<proteinExistence type="predicted"/>
<gene>
    <name evidence="2" type="ORF">SRIM_016080</name>
</gene>
<dbReference type="EMBL" id="CP048261">
    <property type="protein sequence ID" value="QST81475.1"/>
    <property type="molecule type" value="Genomic_DNA"/>
</dbReference>
<dbReference type="Proteomes" id="UP000011074">
    <property type="component" value="Chromosome"/>
</dbReference>
<evidence type="ECO:0000259" key="1">
    <source>
        <dbReference type="Pfam" id="PF13649"/>
    </source>
</evidence>
<accession>A0A8A1UTW9</accession>
<dbReference type="GO" id="GO:0008168">
    <property type="term" value="F:methyltransferase activity"/>
    <property type="evidence" value="ECO:0007669"/>
    <property type="project" value="UniProtKB-KW"/>
</dbReference>
<dbReference type="Pfam" id="PF13649">
    <property type="entry name" value="Methyltransf_25"/>
    <property type="match status" value="1"/>
</dbReference>
<sequence length="227" mass="24077">MNVTPAPAAPANPTVTGPVRFLREAARTPHTTGAVAASSPWLAARLAAPLARETRRSGRPAAVLEVGAGTGPVTRALAGLLRPADRLDVVEINPRFVAALNGALRTDAALSAAADRIRILPGSITDVLLDRRYDAVVSGLPFTNFKPDEVRTILDRYLSVLRPGGHLTYFAYLGTAPARALVAGRSEAARHRAVAGVLAEYGKRYGQGRSTVWRNLPPAYVHHLCAP</sequence>
<dbReference type="RefSeq" id="WP_043980275.1">
    <property type="nucleotide sequence ID" value="NZ_CP048261.1"/>
</dbReference>
<evidence type="ECO:0000313" key="2">
    <source>
        <dbReference type="EMBL" id="QST81475.1"/>
    </source>
</evidence>
<organism evidence="2 3">
    <name type="scientific">Streptomyces rimosus subsp. rimosus (strain ATCC 10970 / DSM 40260 / JCM 4667 / NRRL 2234)</name>
    <dbReference type="NCBI Taxonomy" id="1265868"/>
    <lineage>
        <taxon>Bacteria</taxon>
        <taxon>Bacillati</taxon>
        <taxon>Actinomycetota</taxon>
        <taxon>Actinomycetes</taxon>
        <taxon>Kitasatosporales</taxon>
        <taxon>Streptomycetaceae</taxon>
        <taxon>Streptomyces</taxon>
    </lineage>
</organism>
<dbReference type="AlphaFoldDB" id="A0A8A1UTW9"/>
<keyword evidence="2" id="KW-0808">Transferase</keyword>
<dbReference type="GO" id="GO:0032259">
    <property type="term" value="P:methylation"/>
    <property type="evidence" value="ECO:0007669"/>
    <property type="project" value="UniProtKB-KW"/>
</dbReference>